<dbReference type="AlphaFoldDB" id="A0A0V0GVN9"/>
<evidence type="ECO:0000313" key="1">
    <source>
        <dbReference type="EMBL" id="JAP11275.1"/>
    </source>
</evidence>
<sequence length="61" mass="7031">MMASSLFVLQTPYYVLPYFEAEDDICFLLPVLKPFPRIFDLPNIGKRKAFSIPNAPVHVLF</sequence>
<proteinExistence type="predicted"/>
<reference evidence="1" key="1">
    <citation type="submission" date="2015-12" db="EMBL/GenBank/DDBJ databases">
        <title>Gene expression during late stages of embryo sac development: a critical building block for successful pollen-pistil interactions.</title>
        <authorList>
            <person name="Liu Y."/>
            <person name="Joly V."/>
            <person name="Sabar M."/>
            <person name="Matton D.P."/>
        </authorList>
    </citation>
    <scope>NUCLEOTIDE SEQUENCE</scope>
</reference>
<protein>
    <submittedName>
        <fullName evidence="1">Putative ovule protein</fullName>
    </submittedName>
</protein>
<organism evidence="1">
    <name type="scientific">Solanum chacoense</name>
    <name type="common">Chaco potato</name>
    <dbReference type="NCBI Taxonomy" id="4108"/>
    <lineage>
        <taxon>Eukaryota</taxon>
        <taxon>Viridiplantae</taxon>
        <taxon>Streptophyta</taxon>
        <taxon>Embryophyta</taxon>
        <taxon>Tracheophyta</taxon>
        <taxon>Spermatophyta</taxon>
        <taxon>Magnoliopsida</taxon>
        <taxon>eudicotyledons</taxon>
        <taxon>Gunneridae</taxon>
        <taxon>Pentapetalae</taxon>
        <taxon>asterids</taxon>
        <taxon>lamiids</taxon>
        <taxon>Solanales</taxon>
        <taxon>Solanaceae</taxon>
        <taxon>Solanoideae</taxon>
        <taxon>Solaneae</taxon>
        <taxon>Solanum</taxon>
    </lineage>
</organism>
<name>A0A0V0GVN9_SOLCH</name>
<dbReference type="EMBL" id="GEDG01031616">
    <property type="protein sequence ID" value="JAP11275.1"/>
    <property type="molecule type" value="Transcribed_RNA"/>
</dbReference>
<accession>A0A0V0GVN9</accession>